<feature type="transmembrane region" description="Helical" evidence="2">
    <location>
        <begin position="6"/>
        <end position="22"/>
    </location>
</feature>
<evidence type="ECO:0000256" key="1">
    <source>
        <dbReference type="SAM" id="MobiDB-lite"/>
    </source>
</evidence>
<proteinExistence type="predicted"/>
<comment type="caution">
    <text evidence="3">The sequence shown here is derived from an EMBL/GenBank/DDBJ whole genome shotgun (WGS) entry which is preliminary data.</text>
</comment>
<keyword evidence="2" id="KW-0812">Transmembrane</keyword>
<keyword evidence="2" id="KW-1133">Transmembrane helix</keyword>
<accession>A0A7M2Z1L4</accession>
<feature type="compositionally biased region" description="Basic and acidic residues" evidence="1">
    <location>
        <begin position="71"/>
        <end position="87"/>
    </location>
</feature>
<gene>
    <name evidence="3" type="ORF">Gocc_0656</name>
</gene>
<evidence type="ECO:0000313" key="3">
    <source>
        <dbReference type="EMBL" id="RDI76237.1"/>
    </source>
</evidence>
<keyword evidence="2" id="KW-0472">Membrane</keyword>
<dbReference type="AlphaFoldDB" id="A0A7M2Z1L4"/>
<dbReference type="RefSeq" id="WP_114795061.1">
    <property type="nucleotide sequence ID" value="NZ_QQZY01000001.1"/>
</dbReference>
<sequence length="87" mass="8789">MNAGNLIFLLVVVGGAVAMFSMHRGGGHSHGTGGGCGGGHGHGSSDGHGSPEEPHEEEKKPVLGKPGVRAHVHEPEPAAERPRRGGC</sequence>
<feature type="compositionally biased region" description="Basic and acidic residues" evidence="1">
    <location>
        <begin position="43"/>
        <end position="61"/>
    </location>
</feature>
<feature type="region of interest" description="Disordered" evidence="1">
    <location>
        <begin position="21"/>
        <end position="87"/>
    </location>
</feature>
<organism evidence="3 4">
    <name type="scientific">Gaiella occulta</name>
    <dbReference type="NCBI Taxonomy" id="1002870"/>
    <lineage>
        <taxon>Bacteria</taxon>
        <taxon>Bacillati</taxon>
        <taxon>Actinomycetota</taxon>
        <taxon>Thermoleophilia</taxon>
        <taxon>Gaiellales</taxon>
        <taxon>Gaiellaceae</taxon>
        <taxon>Gaiella</taxon>
    </lineage>
</organism>
<protein>
    <submittedName>
        <fullName evidence="3">Uncharacterized protein</fullName>
    </submittedName>
</protein>
<evidence type="ECO:0000313" key="4">
    <source>
        <dbReference type="Proteomes" id="UP000254134"/>
    </source>
</evidence>
<reference evidence="4" key="2">
    <citation type="journal article" date="2019" name="MicrobiologyOpen">
        <title>High-quality draft genome sequence of Gaiella occulta isolated from a 150 meter deep mineral water borehole and comparison with the genome sequences of other deep-branching lineages of the phylum Actinobacteria.</title>
        <authorList>
            <person name="Severino R."/>
            <person name="Froufe H.J.C."/>
            <person name="Barroso C."/>
            <person name="Albuquerque L."/>
            <person name="Lobo-da-Cunha A."/>
            <person name="da Costa M.S."/>
            <person name="Egas C."/>
        </authorList>
    </citation>
    <scope>NUCLEOTIDE SEQUENCE [LARGE SCALE GENOMIC DNA]</scope>
    <source>
        <strain evidence="4">F2-233</strain>
    </source>
</reference>
<dbReference type="Proteomes" id="UP000254134">
    <property type="component" value="Unassembled WGS sequence"/>
</dbReference>
<keyword evidence="4" id="KW-1185">Reference proteome</keyword>
<reference evidence="3 4" key="1">
    <citation type="submission" date="2018-07" db="EMBL/GenBank/DDBJ databases">
        <title>High-quality-draft genome sequence of Gaiella occulta.</title>
        <authorList>
            <person name="Severino R."/>
            <person name="Froufe H.J.C."/>
            <person name="Rainey F.A."/>
            <person name="Barroso C."/>
            <person name="Albuquerque L."/>
            <person name="Lobo-Da-Cunha A."/>
            <person name="Da Costa M.S."/>
            <person name="Egas C."/>
        </authorList>
    </citation>
    <scope>NUCLEOTIDE SEQUENCE [LARGE SCALE GENOMIC DNA]</scope>
    <source>
        <strain evidence="3 4">F2-233</strain>
    </source>
</reference>
<evidence type="ECO:0000256" key="2">
    <source>
        <dbReference type="SAM" id="Phobius"/>
    </source>
</evidence>
<feature type="compositionally biased region" description="Gly residues" evidence="1">
    <location>
        <begin position="28"/>
        <end position="42"/>
    </location>
</feature>
<dbReference type="EMBL" id="QQZY01000001">
    <property type="protein sequence ID" value="RDI76237.1"/>
    <property type="molecule type" value="Genomic_DNA"/>
</dbReference>
<name>A0A7M2Z1L4_9ACTN</name>